<dbReference type="OrthoDB" id="63267at2759"/>
<organism evidence="7">
    <name type="scientific">Heligmosomoides polygyrus</name>
    <name type="common">Parasitic roundworm</name>
    <dbReference type="NCBI Taxonomy" id="6339"/>
    <lineage>
        <taxon>Eukaryota</taxon>
        <taxon>Metazoa</taxon>
        <taxon>Ecdysozoa</taxon>
        <taxon>Nematoda</taxon>
        <taxon>Chromadorea</taxon>
        <taxon>Rhabditida</taxon>
        <taxon>Rhabditina</taxon>
        <taxon>Rhabditomorpha</taxon>
        <taxon>Strongyloidea</taxon>
        <taxon>Heligmosomidae</taxon>
        <taxon>Heligmosomoides</taxon>
    </lineage>
</organism>
<dbReference type="GO" id="GO:0004674">
    <property type="term" value="F:protein serine/threonine kinase activity"/>
    <property type="evidence" value="ECO:0007669"/>
    <property type="project" value="UniProtKB-KW"/>
</dbReference>
<evidence type="ECO:0000313" key="9">
    <source>
        <dbReference type="WBParaSite" id="HPBE_0001473401-mRNA-1"/>
    </source>
</evidence>
<gene>
    <name evidence="7" type="ORF">HPBE_LOCUS14735</name>
</gene>
<dbReference type="WBParaSite" id="HPBE_0001473401-mRNA-1">
    <property type="protein sequence ID" value="HPBE_0001473401-mRNA-1"/>
    <property type="gene ID" value="HPBE_0001473401"/>
</dbReference>
<keyword evidence="3" id="KW-0547">Nucleotide-binding</keyword>
<evidence type="ECO:0000313" key="7">
    <source>
        <dbReference type="EMBL" id="VDP00611.1"/>
    </source>
</evidence>
<keyword evidence="1" id="KW-0723">Serine/threonine-protein kinase</keyword>
<reference evidence="9" key="2">
    <citation type="submission" date="2019-09" db="UniProtKB">
        <authorList>
            <consortium name="WormBaseParasite"/>
        </authorList>
    </citation>
    <scope>IDENTIFICATION</scope>
</reference>
<sequence length="87" mass="9932">MRKRWASFADRPEPYCRRRAGRWSIFLSSIAKAPLGTGDDMSRLLLVEAPFLPKCRGPGDASNFDDYEEEPLRISGTEKCSKEFAEF</sequence>
<dbReference type="AlphaFoldDB" id="A0A3P7ZLT7"/>
<proteinExistence type="predicted"/>
<evidence type="ECO:0000256" key="2">
    <source>
        <dbReference type="ARBA" id="ARBA00022679"/>
    </source>
</evidence>
<evidence type="ECO:0000256" key="4">
    <source>
        <dbReference type="ARBA" id="ARBA00022777"/>
    </source>
</evidence>
<dbReference type="PROSITE" id="PS51285">
    <property type="entry name" value="AGC_KINASE_CTER"/>
    <property type="match status" value="1"/>
</dbReference>
<evidence type="ECO:0000313" key="8">
    <source>
        <dbReference type="Proteomes" id="UP000050761"/>
    </source>
</evidence>
<dbReference type="Proteomes" id="UP000050761">
    <property type="component" value="Unassembled WGS sequence"/>
</dbReference>
<keyword evidence="2" id="KW-0808">Transferase</keyword>
<evidence type="ECO:0000256" key="3">
    <source>
        <dbReference type="ARBA" id="ARBA00022741"/>
    </source>
</evidence>
<evidence type="ECO:0000256" key="5">
    <source>
        <dbReference type="ARBA" id="ARBA00022840"/>
    </source>
</evidence>
<accession>A0A3P7ZLT7</accession>
<reference evidence="7 8" key="1">
    <citation type="submission" date="2018-11" db="EMBL/GenBank/DDBJ databases">
        <authorList>
            <consortium name="Pathogen Informatics"/>
        </authorList>
    </citation>
    <scope>NUCLEOTIDE SEQUENCE [LARGE SCALE GENOMIC DNA]</scope>
</reference>
<name>A0A3P7ZLT7_HELPZ</name>
<keyword evidence="8" id="KW-1185">Reference proteome</keyword>
<dbReference type="EMBL" id="UZAH01028505">
    <property type="protein sequence ID" value="VDP00611.1"/>
    <property type="molecule type" value="Genomic_DNA"/>
</dbReference>
<keyword evidence="4" id="KW-0418">Kinase</keyword>
<dbReference type="GO" id="GO:0005524">
    <property type="term" value="F:ATP binding"/>
    <property type="evidence" value="ECO:0007669"/>
    <property type="project" value="UniProtKB-KW"/>
</dbReference>
<evidence type="ECO:0000256" key="1">
    <source>
        <dbReference type="ARBA" id="ARBA00022527"/>
    </source>
</evidence>
<dbReference type="InterPro" id="IPR000961">
    <property type="entry name" value="AGC-kinase_C"/>
</dbReference>
<feature type="domain" description="AGC-kinase C-terminal" evidence="6">
    <location>
        <begin position="37"/>
        <end position="87"/>
    </location>
</feature>
<keyword evidence="5" id="KW-0067">ATP-binding</keyword>
<evidence type="ECO:0000259" key="6">
    <source>
        <dbReference type="PROSITE" id="PS51285"/>
    </source>
</evidence>
<protein>
    <submittedName>
        <fullName evidence="9">AGC-kinase C-terminal domain-containing protein</fullName>
    </submittedName>
</protein>